<feature type="domain" description="PBP" evidence="5">
    <location>
        <begin position="29"/>
        <end position="277"/>
    </location>
</feature>
<evidence type="ECO:0000256" key="2">
    <source>
        <dbReference type="ARBA" id="ARBA00022448"/>
    </source>
</evidence>
<dbReference type="SUPFAM" id="SSF53850">
    <property type="entry name" value="Periplasmic binding protein-like II"/>
    <property type="match status" value="1"/>
</dbReference>
<dbReference type="KEGG" id="abac:LuPra_01631"/>
<evidence type="ECO:0000259" key="5">
    <source>
        <dbReference type="Pfam" id="PF12849"/>
    </source>
</evidence>
<evidence type="ECO:0000256" key="4">
    <source>
        <dbReference type="RuleBase" id="RU367119"/>
    </source>
</evidence>
<keyword evidence="3 4" id="KW-0732">Signal</keyword>
<dbReference type="EMBL" id="CP015136">
    <property type="protein sequence ID" value="AMY08431.1"/>
    <property type="molecule type" value="Genomic_DNA"/>
</dbReference>
<name>A0A143PIU7_LUTPR</name>
<dbReference type="InterPro" id="IPR024370">
    <property type="entry name" value="PBP_domain"/>
</dbReference>
<dbReference type="GO" id="GO:0006817">
    <property type="term" value="P:phosphate ion transport"/>
    <property type="evidence" value="ECO:0007669"/>
    <property type="project" value="UniProtKB-UniRule"/>
</dbReference>
<dbReference type="Proteomes" id="UP000076079">
    <property type="component" value="Chromosome"/>
</dbReference>
<feature type="chain" id="PRO_5027163014" description="Phosphate-binding protein" evidence="4">
    <location>
        <begin position="19"/>
        <end position="311"/>
    </location>
</feature>
<dbReference type="NCBIfam" id="TIGR02136">
    <property type="entry name" value="ptsS_2"/>
    <property type="match status" value="1"/>
</dbReference>
<dbReference type="GO" id="GO:0042301">
    <property type="term" value="F:phosphate ion binding"/>
    <property type="evidence" value="ECO:0007669"/>
    <property type="project" value="UniProtKB-UniRule"/>
</dbReference>
<dbReference type="PANTHER" id="PTHR30570">
    <property type="entry name" value="PERIPLASMIC PHOSPHATE BINDING COMPONENT OF PHOSPHATE ABC TRANSPORTER"/>
    <property type="match status" value="1"/>
</dbReference>
<proteinExistence type="inferred from homology"/>
<dbReference type="Pfam" id="PF12849">
    <property type="entry name" value="PBP_like_2"/>
    <property type="match status" value="1"/>
</dbReference>
<gene>
    <name evidence="6" type="primary">pstS_1</name>
    <name evidence="6" type="ORF">LuPra_01631</name>
</gene>
<dbReference type="OrthoDB" id="181991at2"/>
<protein>
    <recommendedName>
        <fullName evidence="4">Phosphate-binding protein</fullName>
    </recommendedName>
</protein>
<dbReference type="InterPro" id="IPR050811">
    <property type="entry name" value="Phosphate_ABC_transporter"/>
</dbReference>
<organism evidence="6 7">
    <name type="scientific">Luteitalea pratensis</name>
    <dbReference type="NCBI Taxonomy" id="1855912"/>
    <lineage>
        <taxon>Bacteria</taxon>
        <taxon>Pseudomonadati</taxon>
        <taxon>Acidobacteriota</taxon>
        <taxon>Vicinamibacteria</taxon>
        <taxon>Vicinamibacterales</taxon>
        <taxon>Vicinamibacteraceae</taxon>
        <taxon>Luteitalea</taxon>
    </lineage>
</organism>
<sequence precursor="true">MASLLARRLQAAGALALAALGTASCQRSTASERTVLLNRGSDTMINVAQAWAEEYAKVAPGVSVEVAGGGSGVGIAALIDGTVQIANSSRPMKPAEQEATRTARGADPVEHVTGYDALVVYVHAKNPVQSMTLEQLRDLFAEGGRISRWSDFGVRHDACPRDTIIRISRQSSSGTYDFFREAALDKHDFKLGTLELNGSKEVVELVAHTPCAIGYSGMGYATPGVKMLSLSREGGPPVAPTVQATLDRSYPIARPLYMYTVGQPEGETKRYLDWIHSPPGQRIVSAVGYVPLPASETGPVPAPPSPSEVHP</sequence>
<dbReference type="PROSITE" id="PS51257">
    <property type="entry name" value="PROKAR_LIPOPROTEIN"/>
    <property type="match status" value="1"/>
</dbReference>
<dbReference type="CDD" id="cd13653">
    <property type="entry name" value="PBP2_phosphate_like_1"/>
    <property type="match status" value="1"/>
</dbReference>
<evidence type="ECO:0000256" key="1">
    <source>
        <dbReference type="ARBA" id="ARBA00008725"/>
    </source>
</evidence>
<accession>A0A143PIU7</accession>
<reference evidence="7" key="2">
    <citation type="submission" date="2016-04" db="EMBL/GenBank/DDBJ databases">
        <title>First Complete Genome Sequence of a Subdivision 6 Acidobacterium.</title>
        <authorList>
            <person name="Huang S."/>
            <person name="Vieira S."/>
            <person name="Bunk B."/>
            <person name="Riedel T."/>
            <person name="Sproeer C."/>
            <person name="Overmann J."/>
        </authorList>
    </citation>
    <scope>NUCLEOTIDE SEQUENCE [LARGE SCALE GENOMIC DNA]</scope>
    <source>
        <strain evidence="7">DSM 100886 HEG_-6_39</strain>
    </source>
</reference>
<dbReference type="Gene3D" id="3.40.190.10">
    <property type="entry name" value="Periplasmic binding protein-like II"/>
    <property type="match status" value="2"/>
</dbReference>
<evidence type="ECO:0000256" key="3">
    <source>
        <dbReference type="ARBA" id="ARBA00022729"/>
    </source>
</evidence>
<evidence type="ECO:0000313" key="6">
    <source>
        <dbReference type="EMBL" id="AMY08431.1"/>
    </source>
</evidence>
<reference evidence="6 7" key="1">
    <citation type="journal article" date="2016" name="Genome Announc.">
        <title>First Complete Genome Sequence of a Subdivision 6 Acidobacterium Strain.</title>
        <authorList>
            <person name="Huang S."/>
            <person name="Vieira S."/>
            <person name="Bunk B."/>
            <person name="Riedel T."/>
            <person name="Sproer C."/>
            <person name="Overmann J."/>
        </authorList>
    </citation>
    <scope>NUCLEOTIDE SEQUENCE [LARGE SCALE GENOMIC DNA]</scope>
    <source>
        <strain evidence="7">DSM 100886 HEG_-6_39</strain>
    </source>
</reference>
<keyword evidence="4" id="KW-0592">Phosphate transport</keyword>
<comment type="similarity">
    <text evidence="1 4">Belongs to the PstS family.</text>
</comment>
<dbReference type="PANTHER" id="PTHR30570:SF1">
    <property type="entry name" value="PHOSPHATE-BINDING PROTEIN PSTS"/>
    <property type="match status" value="1"/>
</dbReference>
<evidence type="ECO:0000313" key="7">
    <source>
        <dbReference type="Proteomes" id="UP000076079"/>
    </source>
</evidence>
<dbReference type="InterPro" id="IPR011862">
    <property type="entry name" value="Phos-bd"/>
</dbReference>
<keyword evidence="2 4" id="KW-0813">Transport</keyword>
<comment type="function">
    <text evidence="4">Involved in the system for phosphate transport across the cytoplasmic membrane.</text>
</comment>
<dbReference type="STRING" id="1855912.LuPra_01631"/>
<keyword evidence="7" id="KW-1185">Reference proteome</keyword>
<feature type="signal peptide" evidence="4">
    <location>
        <begin position="1"/>
        <end position="18"/>
    </location>
</feature>
<dbReference type="RefSeq" id="WP_110170278.1">
    <property type="nucleotide sequence ID" value="NZ_CP015136.1"/>
</dbReference>
<dbReference type="AlphaFoldDB" id="A0A143PIU7"/>